<feature type="region of interest" description="Disordered" evidence="1">
    <location>
        <begin position="32"/>
        <end position="51"/>
    </location>
</feature>
<accession>A0A6H5HZC4</accession>
<name>A0A6H5HZC4_9HYME</name>
<evidence type="ECO:0000313" key="3">
    <source>
        <dbReference type="Proteomes" id="UP000479190"/>
    </source>
</evidence>
<dbReference type="EMBL" id="CADCXV010000225">
    <property type="protein sequence ID" value="CAB0028970.1"/>
    <property type="molecule type" value="Genomic_DNA"/>
</dbReference>
<reference evidence="2 3" key="1">
    <citation type="submission" date="2020-02" db="EMBL/GenBank/DDBJ databases">
        <authorList>
            <person name="Ferguson B K."/>
        </authorList>
    </citation>
    <scope>NUCLEOTIDE SEQUENCE [LARGE SCALE GENOMIC DNA]</scope>
</reference>
<dbReference type="OrthoDB" id="2526284at2759"/>
<keyword evidence="3" id="KW-1185">Reference proteome</keyword>
<protein>
    <submittedName>
        <fullName evidence="2">Uncharacterized protein</fullName>
    </submittedName>
</protein>
<evidence type="ECO:0000313" key="2">
    <source>
        <dbReference type="EMBL" id="CAB0028970.1"/>
    </source>
</evidence>
<organism evidence="2 3">
    <name type="scientific">Trichogramma brassicae</name>
    <dbReference type="NCBI Taxonomy" id="86971"/>
    <lineage>
        <taxon>Eukaryota</taxon>
        <taxon>Metazoa</taxon>
        <taxon>Ecdysozoa</taxon>
        <taxon>Arthropoda</taxon>
        <taxon>Hexapoda</taxon>
        <taxon>Insecta</taxon>
        <taxon>Pterygota</taxon>
        <taxon>Neoptera</taxon>
        <taxon>Endopterygota</taxon>
        <taxon>Hymenoptera</taxon>
        <taxon>Apocrita</taxon>
        <taxon>Proctotrupomorpha</taxon>
        <taxon>Chalcidoidea</taxon>
        <taxon>Trichogrammatidae</taxon>
        <taxon>Trichogramma</taxon>
    </lineage>
</organism>
<gene>
    <name evidence="2" type="ORF">TBRA_LOCUS1077</name>
</gene>
<dbReference type="Proteomes" id="UP000479190">
    <property type="component" value="Unassembled WGS sequence"/>
</dbReference>
<evidence type="ECO:0000256" key="1">
    <source>
        <dbReference type="SAM" id="MobiDB-lite"/>
    </source>
</evidence>
<proteinExistence type="predicted"/>
<sequence>MHLIAHPPLRCACCITDRHQEHQQQQLEYNGRIQQQQQQHRHRQQLQLQRPQEQVYYPHTRTTTTLHKSKAYSNASQRQRGMMLHQQQQQQHHQARRQQHHQLTKEVSYVLAYYRDEGLITVLPWKIPPKYKFERDLSAAMIIAAPSLHRFSSQQQRHRLIKIYISSWLQRRRNWLQRLNFLPR</sequence>
<dbReference type="AlphaFoldDB" id="A0A6H5HZC4"/>